<dbReference type="GO" id="GO:0005788">
    <property type="term" value="C:endoplasmic reticulum lumen"/>
    <property type="evidence" value="ECO:0007669"/>
    <property type="project" value="UniProtKB-SubCell"/>
</dbReference>
<dbReference type="Gene3D" id="3.40.50.1820">
    <property type="entry name" value="alpha/beta hydrolase"/>
    <property type="match status" value="1"/>
</dbReference>
<reference evidence="11" key="3">
    <citation type="submission" date="2025-09" db="UniProtKB">
        <authorList>
            <consortium name="Ensembl"/>
        </authorList>
    </citation>
    <scope>IDENTIFICATION</scope>
    <source>
        <strain evidence="11">Thorbecke</strain>
    </source>
</reference>
<feature type="region of interest" description="Disordered" evidence="9">
    <location>
        <begin position="1"/>
        <end position="21"/>
    </location>
</feature>
<dbReference type="eggNOG" id="KOG1516">
    <property type="taxonomic scope" value="Eukaryota"/>
</dbReference>
<dbReference type="FunFam" id="3.40.50.1820:FF:000011">
    <property type="entry name" value="Carboxylic ester hydrolase"/>
    <property type="match status" value="1"/>
</dbReference>
<evidence type="ECO:0000256" key="2">
    <source>
        <dbReference type="ARBA" id="ARBA00005964"/>
    </source>
</evidence>
<dbReference type="EC" id="3.1.1.-" evidence="8"/>
<dbReference type="InterPro" id="IPR019826">
    <property type="entry name" value="Carboxylesterase_B_AS"/>
</dbReference>
<dbReference type="Pfam" id="PF00135">
    <property type="entry name" value="COesterase"/>
    <property type="match status" value="1"/>
</dbReference>
<dbReference type="InterPro" id="IPR050309">
    <property type="entry name" value="Type-B_Carboxylest/Lipase"/>
</dbReference>
<evidence type="ECO:0000256" key="4">
    <source>
        <dbReference type="ARBA" id="ARBA00022801"/>
    </source>
</evidence>
<accession>G1SNB1</accession>
<dbReference type="PROSITE" id="PS00122">
    <property type="entry name" value="CARBOXYLESTERASE_B_1"/>
    <property type="match status" value="1"/>
</dbReference>
<evidence type="ECO:0000256" key="3">
    <source>
        <dbReference type="ARBA" id="ARBA00011245"/>
    </source>
</evidence>
<evidence type="ECO:0000313" key="12">
    <source>
        <dbReference type="Proteomes" id="UP000001811"/>
    </source>
</evidence>
<name>G1SNB1_RABIT</name>
<comment type="subunit">
    <text evidence="3">Monomer.</text>
</comment>
<evidence type="ECO:0000256" key="7">
    <source>
        <dbReference type="ARBA" id="ARBA00023180"/>
    </source>
</evidence>
<dbReference type="Ensembl" id="ENSOCUT00000005155.4">
    <property type="protein sequence ID" value="ENSOCUP00000004465.4"/>
    <property type="gene ID" value="ENSOCUG00000005152.4"/>
</dbReference>
<dbReference type="Proteomes" id="UP000001811">
    <property type="component" value="Chromosome 5"/>
</dbReference>
<dbReference type="SMR" id="G1SNB1"/>
<reference evidence="11" key="2">
    <citation type="submission" date="2025-08" db="UniProtKB">
        <authorList>
            <consortium name="Ensembl"/>
        </authorList>
    </citation>
    <scope>IDENTIFICATION</scope>
    <source>
        <strain evidence="11">Thorbecke</strain>
    </source>
</reference>
<dbReference type="HOGENOM" id="CLU_006586_13_0_1"/>
<evidence type="ECO:0000256" key="1">
    <source>
        <dbReference type="ARBA" id="ARBA00004319"/>
    </source>
</evidence>
<comment type="subcellular location">
    <subcellularLocation>
        <location evidence="1">Endoplasmic reticulum lumen</location>
    </subcellularLocation>
</comment>
<dbReference type="PANTHER" id="PTHR11559">
    <property type="entry name" value="CARBOXYLESTERASE"/>
    <property type="match status" value="1"/>
</dbReference>
<dbReference type="GeneTree" id="ENSGT00940000155200"/>
<comment type="similarity">
    <text evidence="2 8">Belongs to the type-B carboxylesterase/lipase family.</text>
</comment>
<dbReference type="EMBL" id="AAGW02067907">
    <property type="status" value="NOT_ANNOTATED_CDS"/>
    <property type="molecule type" value="Genomic_DNA"/>
</dbReference>
<evidence type="ECO:0000256" key="9">
    <source>
        <dbReference type="SAM" id="MobiDB-lite"/>
    </source>
</evidence>
<keyword evidence="5" id="KW-0256">Endoplasmic reticulum</keyword>
<dbReference type="InParanoid" id="G1SNB1"/>
<dbReference type="SUPFAM" id="SSF53474">
    <property type="entry name" value="alpha/beta-Hydrolases"/>
    <property type="match status" value="1"/>
</dbReference>
<dbReference type="InterPro" id="IPR002018">
    <property type="entry name" value="CarbesteraseB"/>
</dbReference>
<dbReference type="AlphaFoldDB" id="G1SNB1"/>
<gene>
    <name evidence="11" type="primary">CES3</name>
</gene>
<dbReference type="Bgee" id="ENSOCUG00000005152">
    <property type="expression patterns" value="Expressed in kidney and 9 other cell types or tissues"/>
</dbReference>
<proteinExistence type="inferred from homology"/>
<dbReference type="CDD" id="cd00312">
    <property type="entry name" value="Esterase_lipase"/>
    <property type="match status" value="1"/>
</dbReference>
<evidence type="ECO:0000256" key="8">
    <source>
        <dbReference type="RuleBase" id="RU361235"/>
    </source>
</evidence>
<dbReference type="PaxDb" id="9986-ENSOCUP00000004465"/>
<reference evidence="11 12" key="1">
    <citation type="journal article" date="2011" name="Nature">
        <title>A high-resolution map of human evolutionary constraint using 29 mammals.</title>
        <authorList>
            <person name="Lindblad-Toh K."/>
            <person name="Garber M."/>
            <person name="Zuk O."/>
            <person name="Lin M.F."/>
            <person name="Parker B.J."/>
            <person name="Washietl S."/>
            <person name="Kheradpour P."/>
            <person name="Ernst J."/>
            <person name="Jordan G."/>
            <person name="Mauceli E."/>
            <person name="Ward L.D."/>
            <person name="Lowe C.B."/>
            <person name="Holloway A.K."/>
            <person name="Clamp M."/>
            <person name="Gnerre S."/>
            <person name="Alfoldi J."/>
            <person name="Beal K."/>
            <person name="Chang J."/>
            <person name="Clawson H."/>
            <person name="Cuff J."/>
            <person name="Di Palma F."/>
            <person name="Fitzgerald S."/>
            <person name="Flicek P."/>
            <person name="Guttman M."/>
            <person name="Hubisz M.J."/>
            <person name="Jaffe D.B."/>
            <person name="Jungreis I."/>
            <person name="Kent W.J."/>
            <person name="Kostka D."/>
            <person name="Lara M."/>
            <person name="Martins A.L."/>
            <person name="Massingham T."/>
            <person name="Moltke I."/>
            <person name="Raney B.J."/>
            <person name="Rasmussen M.D."/>
            <person name="Robinson J."/>
            <person name="Stark A."/>
            <person name="Vilella A.J."/>
            <person name="Wen J."/>
            <person name="Xie X."/>
            <person name="Zody M.C."/>
            <person name="Baldwin J."/>
            <person name="Bloom T."/>
            <person name="Chin C.W."/>
            <person name="Heiman D."/>
            <person name="Nicol R."/>
            <person name="Nusbaum C."/>
            <person name="Young S."/>
            <person name="Wilkinson J."/>
            <person name="Worley K.C."/>
            <person name="Kovar C.L."/>
            <person name="Muzny D.M."/>
            <person name="Gibbs R.A."/>
            <person name="Cree A."/>
            <person name="Dihn H.H."/>
            <person name="Fowler G."/>
            <person name="Jhangiani S."/>
            <person name="Joshi V."/>
            <person name="Lee S."/>
            <person name="Lewis L.R."/>
            <person name="Nazareth L.V."/>
            <person name="Okwuonu G."/>
            <person name="Santibanez J."/>
            <person name="Warren W.C."/>
            <person name="Mardis E.R."/>
            <person name="Weinstock G.M."/>
            <person name="Wilson R.K."/>
            <person name="Delehaunty K."/>
            <person name="Dooling D."/>
            <person name="Fronik C."/>
            <person name="Fulton L."/>
            <person name="Fulton B."/>
            <person name="Graves T."/>
            <person name="Minx P."/>
            <person name="Sodergren E."/>
            <person name="Birney E."/>
            <person name="Margulies E.H."/>
            <person name="Herrero J."/>
            <person name="Green E.D."/>
            <person name="Haussler D."/>
            <person name="Siepel A."/>
            <person name="Goldman N."/>
            <person name="Pollard K.S."/>
            <person name="Pedersen J.S."/>
            <person name="Lander E.S."/>
            <person name="Kellis M."/>
        </authorList>
    </citation>
    <scope>NUCLEOTIDE SEQUENCE [LARGE SCALE GENOMIC DNA]</scope>
    <source>
        <strain evidence="11 12">Thorbecke inbred</strain>
    </source>
</reference>
<dbReference type="STRING" id="9986.ENSOCUP00000004465"/>
<evidence type="ECO:0000256" key="6">
    <source>
        <dbReference type="ARBA" id="ARBA00023157"/>
    </source>
</evidence>
<dbReference type="ESTHER" id="rabit-g1snb1">
    <property type="family name" value="Carb_B_Chordata"/>
</dbReference>
<keyword evidence="6" id="KW-1015">Disulfide bond</keyword>
<evidence type="ECO:0000259" key="10">
    <source>
        <dbReference type="Pfam" id="PF00135"/>
    </source>
</evidence>
<keyword evidence="12" id="KW-1185">Reference proteome</keyword>
<dbReference type="InterPro" id="IPR029058">
    <property type="entry name" value="AB_hydrolase_fold"/>
</dbReference>
<keyword evidence="4 8" id="KW-0378">Hydrolase</keyword>
<protein>
    <recommendedName>
        <fullName evidence="8">Carboxylic ester hydrolase</fullName>
        <ecNumber evidence="8">3.1.1.-</ecNumber>
    </recommendedName>
</protein>
<keyword evidence="7" id="KW-0325">Glycoprotein</keyword>
<dbReference type="FunCoup" id="G1SNB1">
    <property type="interactions" value="9"/>
</dbReference>
<feature type="domain" description="Carboxylesterase type B" evidence="10">
    <location>
        <begin position="127"/>
        <end position="641"/>
    </location>
</feature>
<evidence type="ECO:0000256" key="5">
    <source>
        <dbReference type="ARBA" id="ARBA00022824"/>
    </source>
</evidence>
<evidence type="ECO:0000313" key="11">
    <source>
        <dbReference type="Ensembl" id="ENSOCUP00000004465.4"/>
    </source>
</evidence>
<dbReference type="GO" id="GO:0016787">
    <property type="term" value="F:hydrolase activity"/>
    <property type="evidence" value="ECO:0007669"/>
    <property type="project" value="UniProtKB-KW"/>
</dbReference>
<sequence>MTGAPCEVHTEISESGELGSQHRGLCYPRAPQGTVPALPCLGLAIGLSCGPGHQPGGAGRAGQNLALQRAMDRAKGQALLFTLRGFCPQSIARSMEAVVRARPGGLVWVACLFLALPVKATGPETAQPEVDTALGRLRGQRVGVKGTDRLVDVFLGIPFAQAPLGPNRFSAPRPAQPWEGVRDASRAPPMCLQDVERMNNGRFTVNGEHQIFPVSEDCLIVNVYSPAEAAAGPGRPVMVWIHGGSLMVGAATSQDGSALAAYGDVVVVTVQYRLGMLGFFSTGDKHAPGNQGFLDVVAALHWVQGNIGPFGGDRSSVTIFGGSAGGTIVSALVLSPMATGLFHRAIAQSGVIGMPGMMESDPWPRAQSIASSLACSATSPAELLQCLRQKEGEELIPTKASNFFYATYTSDGTFFPKSPQELLEERQFHPVPFLLGFNNHEFGWLIPRAWGFLDKMERMSQEDLLAHVKPFLSYLGVPSEVMSAVIDEYLDSDSGAQGRRQAFQELMGDIIIGFPVFNFSRSLLDSGSPVFFYEFQHRPSCFEKIKPDWVKADHGAESPFMFGGPFLTDESSLLAFPEATEEEKQLSLTMMAQWAHFARTGDPNGKGLPFWPQFNESEQYLEIGLVPRASQKPKEARMRFWAETLPGKARQWHQKQQGRKAPEEL</sequence>
<organism evidence="11 12">
    <name type="scientific">Oryctolagus cuniculus</name>
    <name type="common">Rabbit</name>
    <dbReference type="NCBI Taxonomy" id="9986"/>
    <lineage>
        <taxon>Eukaryota</taxon>
        <taxon>Metazoa</taxon>
        <taxon>Chordata</taxon>
        <taxon>Craniata</taxon>
        <taxon>Vertebrata</taxon>
        <taxon>Euteleostomi</taxon>
        <taxon>Mammalia</taxon>
        <taxon>Eutheria</taxon>
        <taxon>Euarchontoglires</taxon>
        <taxon>Glires</taxon>
        <taxon>Lagomorpha</taxon>
        <taxon>Leporidae</taxon>
        <taxon>Oryctolagus</taxon>
    </lineage>
</organism>
<dbReference type="EMBL" id="AAGW02067908">
    <property type="status" value="NOT_ANNOTATED_CDS"/>
    <property type="molecule type" value="Genomic_DNA"/>
</dbReference>